<feature type="domain" description="Putative zinc-finger" evidence="1">
    <location>
        <begin position="19"/>
        <end position="52"/>
    </location>
</feature>
<organism evidence="2">
    <name type="scientific">freshwater metagenome</name>
    <dbReference type="NCBI Taxonomy" id="449393"/>
    <lineage>
        <taxon>unclassified sequences</taxon>
        <taxon>metagenomes</taxon>
        <taxon>ecological metagenomes</taxon>
    </lineage>
</organism>
<dbReference type="InterPro" id="IPR027383">
    <property type="entry name" value="Znf_put"/>
</dbReference>
<dbReference type="Pfam" id="PF13490">
    <property type="entry name" value="zf-HC2"/>
    <property type="match status" value="1"/>
</dbReference>
<dbReference type="InterPro" id="IPR024020">
    <property type="entry name" value="Anit_sigma_mycothiol_RsrA"/>
</dbReference>
<evidence type="ECO:0000313" key="2">
    <source>
        <dbReference type="EMBL" id="CAB4564619.1"/>
    </source>
</evidence>
<evidence type="ECO:0000259" key="1">
    <source>
        <dbReference type="Pfam" id="PF13490"/>
    </source>
</evidence>
<dbReference type="AlphaFoldDB" id="A0A6J6DNW5"/>
<dbReference type="EMBL" id="CAEZTG010000061">
    <property type="protein sequence ID" value="CAB4564619.1"/>
    <property type="molecule type" value="Genomic_DNA"/>
</dbReference>
<gene>
    <name evidence="2" type="ORF">UFOPK1603_00806</name>
</gene>
<reference evidence="2" key="1">
    <citation type="submission" date="2020-05" db="EMBL/GenBank/DDBJ databases">
        <authorList>
            <person name="Chiriac C."/>
            <person name="Salcher M."/>
            <person name="Ghai R."/>
            <person name="Kavagutti S V."/>
        </authorList>
    </citation>
    <scope>NUCLEOTIDE SEQUENCE</scope>
</reference>
<dbReference type="NCBIfam" id="TIGR03988">
    <property type="entry name" value="antisig_RsrA"/>
    <property type="match status" value="1"/>
</dbReference>
<protein>
    <submittedName>
        <fullName evidence="2">Unannotated protein</fullName>
    </submittedName>
</protein>
<proteinExistence type="predicted"/>
<name>A0A6J6DNW5_9ZZZZ</name>
<accession>A0A6J6DNW5</accession>
<sequence length="110" mass="12044">MTHDHDATPAMPIAGTPDCERALAEVYTFLDQELGESQRAEIMAHLEACSPCFEAFDFEAELRMVITTKTHSGEFPETLRIRIEEKLTYLRIEGSGGVASDDGGEPGRGA</sequence>